<organism evidence="5 6">
    <name type="scientific">SAR324 cluster bacterium</name>
    <dbReference type="NCBI Taxonomy" id="2024889"/>
    <lineage>
        <taxon>Bacteria</taxon>
        <taxon>Deltaproteobacteria</taxon>
        <taxon>SAR324 cluster</taxon>
    </lineage>
</organism>
<dbReference type="PANTHER" id="PTHR43819">
    <property type="entry name" value="ARCHAEAL-TYPE GLUTAMATE SYNTHASE [NADPH]"/>
    <property type="match status" value="1"/>
</dbReference>
<dbReference type="Proteomes" id="UP000226525">
    <property type="component" value="Unassembled WGS sequence"/>
</dbReference>
<dbReference type="InterPro" id="IPR024188">
    <property type="entry name" value="GltB"/>
</dbReference>
<dbReference type="AlphaFoldDB" id="A0A2D6YH52"/>
<evidence type="ECO:0000256" key="3">
    <source>
        <dbReference type="SAM" id="Phobius"/>
    </source>
</evidence>
<dbReference type="PIRSF" id="PIRSF006429">
    <property type="entry name" value="GOGAT_lg_2"/>
    <property type="match status" value="1"/>
</dbReference>
<name>A0A2D6YH52_9DELT</name>
<dbReference type="CDD" id="cd02808">
    <property type="entry name" value="GltS_FMN"/>
    <property type="match status" value="1"/>
</dbReference>
<keyword evidence="3" id="KW-0812">Transmembrane</keyword>
<dbReference type="GO" id="GO:0006537">
    <property type="term" value="P:glutamate biosynthetic process"/>
    <property type="evidence" value="ECO:0007669"/>
    <property type="project" value="InterPro"/>
</dbReference>
<dbReference type="Pfam" id="PF01645">
    <property type="entry name" value="Glu_synthase"/>
    <property type="match status" value="1"/>
</dbReference>
<comment type="similarity">
    <text evidence="1 2">Belongs to the glutamate synthase family.</text>
</comment>
<evidence type="ECO:0000256" key="2">
    <source>
        <dbReference type="PIRNR" id="PIRNR006429"/>
    </source>
</evidence>
<sequence length="537" mass="58837">MIADSPISVRKVFYVLTILYLGMLAAVAPIYLEILWTLVIGAPLILLGLRDVFQKSQTVPRNFPIIGHLRYLLEEIRPELYQYFVESDTGGRPFNRLERSLVYQRAKNARDTVPFGTQQDVYEVGYEWVNHSLKPAHLDQTDLRATIGGPDCKQPYSASLLNISAMSYGSLSANAVLALNSGANMGNFAHNTGEGGISKFHHQGGGDLIWQIGTGYFACRNSNGSFSAEKFAEKASQDQVKMIEIKLSQGAKPGHGGILPAAKLTKEIAEMRGVPMGQDVNSPPGHSAFSTPLELMEFVQLLREKSRGKPVGFKLCVGKRREFLAICKAMHETGIKPDFITVDGGEGGTGAAPLEFTNNIGSPLSEGLIFVNNALTGFDLRKDVRIISSGKVMSGFGIVKRLALGADLCNSARAMMMALGCIQALKCNTNRCPVGVATTDRTLMYGLDPSDKKVRVYNLHKNLEKSVCEIIGAMGLKDTDDLRPWHLMRRINSTEIKHYGEIYEYLEPGSLLQPDIPKSYARAVASAQSSSFDSIRH</sequence>
<protein>
    <submittedName>
        <fullName evidence="5">FMN-binding glutamate synthase family protein</fullName>
    </submittedName>
</protein>
<evidence type="ECO:0000259" key="4">
    <source>
        <dbReference type="Pfam" id="PF01645"/>
    </source>
</evidence>
<reference evidence="6" key="1">
    <citation type="submission" date="2017-09" db="EMBL/GenBank/DDBJ databases">
        <title>The Reconstruction of 2,631 Draft Metagenome-Assembled Genomes from the Global Oceans.</title>
        <authorList>
            <person name="Tully B.J."/>
            <person name="Graham E.D."/>
            <person name="Heidelberg J.F."/>
        </authorList>
    </citation>
    <scope>NUCLEOTIDE SEQUENCE [LARGE SCALE GENOMIC DNA]</scope>
</reference>
<comment type="caution">
    <text evidence="5">The sequence shown here is derived from an EMBL/GenBank/DDBJ whole genome shotgun (WGS) entry which is preliminary data.</text>
</comment>
<dbReference type="InterPro" id="IPR002932">
    <property type="entry name" value="Glu_synthdom"/>
</dbReference>
<dbReference type="EMBL" id="NZEX01000034">
    <property type="protein sequence ID" value="MAH62480.1"/>
    <property type="molecule type" value="Genomic_DNA"/>
</dbReference>
<gene>
    <name evidence="5" type="ORF">CMN54_03335</name>
</gene>
<proteinExistence type="inferred from homology"/>
<dbReference type="Gene3D" id="3.20.20.70">
    <property type="entry name" value="Aldolase class I"/>
    <property type="match status" value="1"/>
</dbReference>
<feature type="transmembrane region" description="Helical" evidence="3">
    <location>
        <begin position="12"/>
        <end position="28"/>
    </location>
</feature>
<dbReference type="PANTHER" id="PTHR43819:SF1">
    <property type="entry name" value="ARCHAEAL-TYPE GLUTAMATE SYNTHASE [NADPH]"/>
    <property type="match status" value="1"/>
</dbReference>
<keyword evidence="3" id="KW-1133">Transmembrane helix</keyword>
<feature type="domain" description="Glutamate synthase" evidence="4">
    <location>
        <begin position="159"/>
        <end position="476"/>
    </location>
</feature>
<dbReference type="SUPFAM" id="SSF51395">
    <property type="entry name" value="FMN-linked oxidoreductases"/>
    <property type="match status" value="1"/>
</dbReference>
<keyword evidence="3" id="KW-0472">Membrane</keyword>
<evidence type="ECO:0000313" key="5">
    <source>
        <dbReference type="EMBL" id="MAH62480.1"/>
    </source>
</evidence>
<evidence type="ECO:0000313" key="6">
    <source>
        <dbReference type="Proteomes" id="UP000226525"/>
    </source>
</evidence>
<dbReference type="GO" id="GO:0015930">
    <property type="term" value="F:glutamate synthase activity"/>
    <property type="evidence" value="ECO:0007669"/>
    <property type="project" value="InterPro"/>
</dbReference>
<dbReference type="PIRSF" id="PIRSF500060">
    <property type="entry name" value="UCP500060"/>
    <property type="match status" value="1"/>
</dbReference>
<accession>A0A2D6YH52</accession>
<dbReference type="InterPro" id="IPR027283">
    <property type="entry name" value="YerD"/>
</dbReference>
<evidence type="ECO:0000256" key="1">
    <source>
        <dbReference type="ARBA" id="ARBA00009716"/>
    </source>
</evidence>
<dbReference type="InterPro" id="IPR013785">
    <property type="entry name" value="Aldolase_TIM"/>
</dbReference>